<sequence>MKVRNRPVFSLTTTYLLEIDRKEIFISHSYSSDHKNKKPCINHFRAHRSHHVDNQD</sequence>
<name>A0A3S4GFE9_SERRU</name>
<evidence type="ECO:0000313" key="1">
    <source>
        <dbReference type="EMBL" id="VEA73127.1"/>
    </source>
</evidence>
<proteinExistence type="predicted"/>
<reference evidence="1 2" key="1">
    <citation type="submission" date="2018-12" db="EMBL/GenBank/DDBJ databases">
        <authorList>
            <consortium name="Pathogen Informatics"/>
        </authorList>
    </citation>
    <scope>NUCLEOTIDE SEQUENCE [LARGE SCALE GENOMIC DNA]</scope>
    <source>
        <strain evidence="1 2">NCTC9419</strain>
    </source>
</reference>
<gene>
    <name evidence="1" type="ORF">NCTC9419_04751</name>
</gene>
<dbReference type="AlphaFoldDB" id="A0A3S4GFE9"/>
<dbReference type="Proteomes" id="UP000271603">
    <property type="component" value="Chromosome"/>
</dbReference>
<accession>A0A3S4GFE9</accession>
<evidence type="ECO:0000313" key="2">
    <source>
        <dbReference type="Proteomes" id="UP000271603"/>
    </source>
</evidence>
<protein>
    <submittedName>
        <fullName evidence="1">Uncharacterized protein</fullName>
    </submittedName>
</protein>
<dbReference type="EMBL" id="LR134155">
    <property type="protein sequence ID" value="VEA73127.1"/>
    <property type="molecule type" value="Genomic_DNA"/>
</dbReference>
<organism evidence="1 2">
    <name type="scientific">Serratia rubidaea</name>
    <name type="common">Serratia marinorubra</name>
    <dbReference type="NCBI Taxonomy" id="61652"/>
    <lineage>
        <taxon>Bacteria</taxon>
        <taxon>Pseudomonadati</taxon>
        <taxon>Pseudomonadota</taxon>
        <taxon>Gammaproteobacteria</taxon>
        <taxon>Enterobacterales</taxon>
        <taxon>Yersiniaceae</taxon>
        <taxon>Serratia</taxon>
    </lineage>
</organism>